<dbReference type="SUPFAM" id="SSF52540">
    <property type="entry name" value="P-loop containing nucleoside triphosphate hydrolases"/>
    <property type="match status" value="1"/>
</dbReference>
<dbReference type="AlphaFoldDB" id="A0A1B1MM47"/>
<name>A0A1B1MM47_STRLN</name>
<organism evidence="1 2">
    <name type="scientific">Streptomyces lincolnensis</name>
    <dbReference type="NCBI Taxonomy" id="1915"/>
    <lineage>
        <taxon>Bacteria</taxon>
        <taxon>Bacillati</taxon>
        <taxon>Actinomycetota</taxon>
        <taxon>Actinomycetes</taxon>
        <taxon>Kitasatosporales</taxon>
        <taxon>Streptomycetaceae</taxon>
        <taxon>Streptomyces</taxon>
    </lineage>
</organism>
<reference evidence="1 2" key="1">
    <citation type="submission" date="2016-07" db="EMBL/GenBank/DDBJ databases">
        <title>Enhancement of antibiotic productionsby engineered nitrateutilization in actinobacteria.</title>
        <authorList>
            <person name="Meng S.C."/>
        </authorList>
    </citation>
    <scope>NUCLEOTIDE SEQUENCE [LARGE SCALE GENOMIC DNA]</scope>
    <source>
        <strain evidence="1 2">NRRL 2936</strain>
    </source>
</reference>
<dbReference type="PROSITE" id="PS50837">
    <property type="entry name" value="NACHT"/>
    <property type="match status" value="1"/>
</dbReference>
<sequence length="1151" mass="124786">MRSVLRLLGGAALTVAVGVATNQVYSDKGLSWTWLYASFGLGVLVLLYTEVWAAPSPAGAADGAPAAGRGQRGIYLRQLRENVRDMETVGIATQGEFVLRMRQVYVDVSLTSQVLHAVAGEPYLGALPGGEPTGLGRRRSLESVLRDAERGDGARVLAVIGGPGSGKTTLARNTALGLCEHRWRPSKRRLPVLLYLRDHAEALLAPSAPGLGAVAVAASWLDGKVTARWLERRLDRGGCVVLLDGLDEVADPAERGRVVAWVGRQTQQYPRNVYVVTSRPHGYQSNPLSGAEVLQVRRFTGEQIERFLHQWSYAIESRARMGTGREVQAAADRNAEDLRSRLRARPALYDLAANPLLLTMIANVHRYRGQLPGSRAELYAEMCDVLLHRRYEARGLRDATGLSGPHKQYVMQHLALAMMKAKIRHWPAHEAADAIDLPLRRVPGDVAAEVFLEEVRKSGLLVEREHGVYGFAHLTLQEYLAAAQLGTPGADLAALTDNVDDGWWRETIQLWAAGNDATAVITACLDSGTVHALALAFDCADQARTVEPAVRGRLEDLLTSTASSPVADPVVQRLLAGILATRTLRETILLDDTSALCAHPVPRSLYALFVQDEEAAGRRHPRAVSGTDAEDTGAPAVGMEAGDAERFVSWVNTLVSEQSYRLPGPGELADHGSAIAAHLNRHTVWAQERDRVLLHQPPGSHWPYPAPTRTRARSLAVDDGRQLTSFLRLLAAPAHQRTRVADWVRVLVGGLTRTPEARDDPGLGRRNFVLDLGLDFALALSLQLVLADALSSGATRRGDPGPALDRARALADALNHDRYHFRSDITALDRIDRALAMDPALDRVRARGIGLDRIGDRPRALNDALVCAFDHALAHSRHHALHFLRAEVTDRLRAFVFALNGIADSAADIRRARQTRGLLGGAPGPDVGVDLAGLLVPTLDLGDDLLDTRDVIDVSDVRMGPVVVPSQTESLALAIDLAGGHVNDPLVSRVTLTAVRTLFAFWRPPAGVGLPGVLADLDDLLGRTVDAIPAPEQPLPEDATTALRQVWDLLRVPSSAPPASLPEQVRTLVNHTGELLTFIRERRTPAGSQAPACARVAILIAITALGEAGQGHEDAVRHLRRIWQSLGAREDSVQSRRTAPNQTLFLTRVHQ</sequence>
<dbReference type="InterPro" id="IPR007111">
    <property type="entry name" value="NACHT_NTPase"/>
</dbReference>
<dbReference type="KEGG" id="sls:SLINC_7399"/>
<dbReference type="Gene3D" id="3.40.50.300">
    <property type="entry name" value="P-loop containing nucleotide triphosphate hydrolases"/>
    <property type="match status" value="1"/>
</dbReference>
<dbReference type="Proteomes" id="UP000092598">
    <property type="component" value="Chromosome"/>
</dbReference>
<dbReference type="STRING" id="1915.SLINC_7399"/>
<keyword evidence="2" id="KW-1185">Reference proteome</keyword>
<dbReference type="PATRIC" id="fig|1915.4.peg.8144"/>
<dbReference type="Pfam" id="PF05729">
    <property type="entry name" value="NACHT"/>
    <property type="match status" value="1"/>
</dbReference>
<dbReference type="PANTHER" id="PTHR46844">
    <property type="entry name" value="SLR5058 PROTEIN"/>
    <property type="match status" value="1"/>
</dbReference>
<dbReference type="PANTHER" id="PTHR46844:SF1">
    <property type="entry name" value="SLR5058 PROTEIN"/>
    <property type="match status" value="1"/>
</dbReference>
<dbReference type="InterPro" id="IPR027417">
    <property type="entry name" value="P-loop_NTPase"/>
</dbReference>
<gene>
    <name evidence="1" type="ORF">SLINC_7399</name>
</gene>
<dbReference type="EMBL" id="CP016438">
    <property type="protein sequence ID" value="ANS69623.1"/>
    <property type="molecule type" value="Genomic_DNA"/>
</dbReference>
<protein>
    <submittedName>
        <fullName evidence="1">Putative signal transduction protein with Nacht domain</fullName>
    </submittedName>
</protein>
<evidence type="ECO:0000313" key="2">
    <source>
        <dbReference type="Proteomes" id="UP000092598"/>
    </source>
</evidence>
<accession>A0A1B1MM47</accession>
<proteinExistence type="predicted"/>
<evidence type="ECO:0000313" key="1">
    <source>
        <dbReference type="EMBL" id="ANS69623.1"/>
    </source>
</evidence>